<evidence type="ECO:0000313" key="1">
    <source>
        <dbReference type="EMBL" id="CAB1128666.1"/>
    </source>
</evidence>
<sequence length="241" mass="25620">MADETERVAVSDLEELIEQLPGVLRCQVVTNDWGGIEAVHVLSSLERSPKQTVRDIESALLARWHLRVDRKKISVAQVAAGRPQGGEAPRLRVAGWEVEHDAARGRVTATVLLAAAEGETVIRGEYRGAYIPSQQPLPMALAAVEALNRLPGGQAFALVELREVTVAGHPVFLAAVSHLGPNQQEELLIGTAVAGPDRAATAVRAVLDAVNRRLGRVAVQGAAAVAASRPPSPEDGEKEDE</sequence>
<protein>
    <submittedName>
        <fullName evidence="1">Uncharacterized protein</fullName>
    </submittedName>
</protein>
<reference evidence="1 2" key="1">
    <citation type="submission" date="2020-02" db="EMBL/GenBank/DDBJ databases">
        <authorList>
            <person name="Hogendoorn C."/>
        </authorList>
    </citation>
    <scope>NUCLEOTIDE SEQUENCE [LARGE SCALE GENOMIC DNA]</scope>
    <source>
        <strain evidence="1">R501</strain>
    </source>
</reference>
<dbReference type="KEGG" id="hfv:R50_1160"/>
<dbReference type="AlphaFoldDB" id="A0A6F8ZGA3"/>
<dbReference type="Proteomes" id="UP000503399">
    <property type="component" value="Chromosome"/>
</dbReference>
<dbReference type="EMBL" id="LR778114">
    <property type="protein sequence ID" value="CAB1128666.1"/>
    <property type="molecule type" value="Genomic_DNA"/>
</dbReference>
<accession>A0A6F8ZGA3</accession>
<organism evidence="1 2">
    <name type="scientific">Candidatus Hydrogenisulfobacillus filiaventi</name>
    <dbReference type="NCBI Taxonomy" id="2707344"/>
    <lineage>
        <taxon>Bacteria</taxon>
        <taxon>Bacillati</taxon>
        <taxon>Bacillota</taxon>
        <taxon>Clostridia</taxon>
        <taxon>Eubacteriales</taxon>
        <taxon>Clostridiales Family XVII. Incertae Sedis</taxon>
        <taxon>Candidatus Hydrogenisulfobacillus</taxon>
    </lineage>
</organism>
<proteinExistence type="predicted"/>
<name>A0A6F8ZGA3_9FIRM</name>
<keyword evidence="2" id="KW-1185">Reference proteome</keyword>
<evidence type="ECO:0000313" key="2">
    <source>
        <dbReference type="Proteomes" id="UP000503399"/>
    </source>
</evidence>
<gene>
    <name evidence="1" type="ORF">R50_1160</name>
</gene>